<feature type="transmembrane region" description="Helical" evidence="6">
    <location>
        <begin position="104"/>
        <end position="128"/>
    </location>
</feature>
<keyword evidence="3 6" id="KW-0812">Transmembrane</keyword>
<evidence type="ECO:0000256" key="3">
    <source>
        <dbReference type="ARBA" id="ARBA00022692"/>
    </source>
</evidence>
<feature type="transmembrane region" description="Helical" evidence="6">
    <location>
        <begin position="48"/>
        <end position="68"/>
    </location>
</feature>
<dbReference type="SUPFAM" id="SSF103473">
    <property type="entry name" value="MFS general substrate transporter"/>
    <property type="match status" value="1"/>
</dbReference>
<feature type="transmembrane region" description="Helical" evidence="6">
    <location>
        <begin position="235"/>
        <end position="256"/>
    </location>
</feature>
<evidence type="ECO:0000313" key="8">
    <source>
        <dbReference type="EMBL" id="SFG58926.1"/>
    </source>
</evidence>
<dbReference type="RefSeq" id="WP_089754612.1">
    <property type="nucleotide sequence ID" value="NZ_FOOG01000060.1"/>
</dbReference>
<evidence type="ECO:0000259" key="7">
    <source>
        <dbReference type="PROSITE" id="PS50850"/>
    </source>
</evidence>
<feature type="transmembrane region" description="Helical" evidence="6">
    <location>
        <begin position="324"/>
        <end position="346"/>
    </location>
</feature>
<evidence type="ECO:0000256" key="4">
    <source>
        <dbReference type="ARBA" id="ARBA00022989"/>
    </source>
</evidence>
<feature type="transmembrane region" description="Helical" evidence="6">
    <location>
        <begin position="386"/>
        <end position="406"/>
    </location>
</feature>
<dbReference type="Pfam" id="PF11700">
    <property type="entry name" value="ATG22"/>
    <property type="match status" value="1"/>
</dbReference>
<dbReference type="InterPro" id="IPR036259">
    <property type="entry name" value="MFS_trans_sf"/>
</dbReference>
<reference evidence="9" key="1">
    <citation type="submission" date="2016-10" db="EMBL/GenBank/DDBJ databases">
        <authorList>
            <person name="Varghese N."/>
            <person name="Submissions S."/>
        </authorList>
    </citation>
    <scope>NUCLEOTIDE SEQUENCE [LARGE SCALE GENOMIC DNA]</scope>
    <source>
        <strain evidence="9">FP5</strain>
    </source>
</reference>
<proteinExistence type="predicted"/>
<feature type="transmembrane region" description="Helical" evidence="6">
    <location>
        <begin position="12"/>
        <end position="33"/>
    </location>
</feature>
<feature type="transmembrane region" description="Helical" evidence="6">
    <location>
        <begin position="140"/>
        <end position="164"/>
    </location>
</feature>
<name>A0A1I2T8P0_9BACI</name>
<dbReference type="GO" id="GO:0005886">
    <property type="term" value="C:plasma membrane"/>
    <property type="evidence" value="ECO:0007669"/>
    <property type="project" value="UniProtKB-SubCell"/>
</dbReference>
<dbReference type="AlphaFoldDB" id="A0A1I2T8P0"/>
<dbReference type="InterPro" id="IPR050495">
    <property type="entry name" value="ATG22/LtaA_families"/>
</dbReference>
<dbReference type="InterPro" id="IPR020846">
    <property type="entry name" value="MFS_dom"/>
</dbReference>
<keyword evidence="5 6" id="KW-0472">Membrane</keyword>
<feature type="transmembrane region" description="Helical" evidence="6">
    <location>
        <begin position="176"/>
        <end position="197"/>
    </location>
</feature>
<evidence type="ECO:0000313" key="9">
    <source>
        <dbReference type="Proteomes" id="UP000198897"/>
    </source>
</evidence>
<feature type="transmembrane region" description="Helical" evidence="6">
    <location>
        <begin position="358"/>
        <end position="380"/>
    </location>
</feature>
<dbReference type="Gene3D" id="1.20.1250.20">
    <property type="entry name" value="MFS general substrate transporter like domains"/>
    <property type="match status" value="2"/>
</dbReference>
<sequence length="431" mass="47653">MKKKPVLSWMLYDFGNSAFATTVMAAVLPVFYYDVAAKGVDQSLATSYWGYSQSIAVLIVAILAPILGAISDYSAAKKRFLMFFAFMGMIASVLLAFVGEGDYLLASLLLIIGTIGFSGGNVFYDAFLPEVSDEETIDKVSAYGFAFGYIGGGVLLAVNLMMIMKYEWFGLPDSLAGTQLAFVSVGVWWLIFSIPLFKNIVEEKKVYEKRTTSYISIGFNRVGKTFKELKHFKQLLLFLFAFWLYNDGISTIIKMATIYGRDIGIDSTALITALLITQFVGIPFAFFFGWLAKKITAKRALMLALFIYLAIVGLGYFMTTALHFYILAVCVGFVQGGAQSLSRSIFGRMVPGDRHAEFFGFYGISSKFAAIFGPFVFALVGQLTGSSRLGILSLIVFFIVGILLLYKVDIEKGMKEAQEYTDPDKEPIIHT</sequence>
<organism evidence="8 9">
    <name type="scientific">Halobacillus alkaliphilus</name>
    <dbReference type="NCBI Taxonomy" id="396056"/>
    <lineage>
        <taxon>Bacteria</taxon>
        <taxon>Bacillati</taxon>
        <taxon>Bacillota</taxon>
        <taxon>Bacilli</taxon>
        <taxon>Bacillales</taxon>
        <taxon>Bacillaceae</taxon>
        <taxon>Halobacillus</taxon>
    </lineage>
</organism>
<gene>
    <name evidence="8" type="ORF">SAMN05216353_1609</name>
</gene>
<dbReference type="CDD" id="cd17482">
    <property type="entry name" value="MFS_YxiO_like"/>
    <property type="match status" value="1"/>
</dbReference>
<keyword evidence="9" id="KW-1185">Reference proteome</keyword>
<feature type="domain" description="Major facilitator superfamily (MFS) profile" evidence="7">
    <location>
        <begin position="6"/>
        <end position="413"/>
    </location>
</feature>
<dbReference type="EMBL" id="FOOG01000060">
    <property type="protein sequence ID" value="SFG58926.1"/>
    <property type="molecule type" value="Genomic_DNA"/>
</dbReference>
<evidence type="ECO:0000256" key="1">
    <source>
        <dbReference type="ARBA" id="ARBA00004651"/>
    </source>
</evidence>
<keyword evidence="2" id="KW-0813">Transport</keyword>
<dbReference type="InterPro" id="IPR024671">
    <property type="entry name" value="Atg22-like"/>
</dbReference>
<dbReference type="PROSITE" id="PS50850">
    <property type="entry name" value="MFS"/>
    <property type="match status" value="1"/>
</dbReference>
<evidence type="ECO:0000256" key="5">
    <source>
        <dbReference type="ARBA" id="ARBA00023136"/>
    </source>
</evidence>
<evidence type="ECO:0000256" key="6">
    <source>
        <dbReference type="SAM" id="Phobius"/>
    </source>
</evidence>
<feature type="transmembrane region" description="Helical" evidence="6">
    <location>
        <begin position="300"/>
        <end position="318"/>
    </location>
</feature>
<dbReference type="PANTHER" id="PTHR23519">
    <property type="entry name" value="AUTOPHAGY-RELATED PROTEIN 22"/>
    <property type="match status" value="1"/>
</dbReference>
<feature type="transmembrane region" description="Helical" evidence="6">
    <location>
        <begin position="80"/>
        <end position="98"/>
    </location>
</feature>
<keyword evidence="4 6" id="KW-1133">Transmembrane helix</keyword>
<protein>
    <submittedName>
        <fullName evidence="8">MFS transporter, UMF1 family</fullName>
    </submittedName>
</protein>
<dbReference type="GO" id="GO:0022857">
    <property type="term" value="F:transmembrane transporter activity"/>
    <property type="evidence" value="ECO:0007669"/>
    <property type="project" value="InterPro"/>
</dbReference>
<dbReference type="Proteomes" id="UP000198897">
    <property type="component" value="Unassembled WGS sequence"/>
</dbReference>
<dbReference type="OrthoDB" id="9768783at2"/>
<dbReference type="PANTHER" id="PTHR23519:SF1">
    <property type="entry name" value="AUTOPHAGY-RELATED PROTEIN 22"/>
    <property type="match status" value="1"/>
</dbReference>
<evidence type="ECO:0000256" key="2">
    <source>
        <dbReference type="ARBA" id="ARBA00022448"/>
    </source>
</evidence>
<comment type="subcellular location">
    <subcellularLocation>
        <location evidence="1">Cell membrane</location>
        <topology evidence="1">Multi-pass membrane protein</topology>
    </subcellularLocation>
</comment>
<feature type="transmembrane region" description="Helical" evidence="6">
    <location>
        <begin position="268"/>
        <end position="288"/>
    </location>
</feature>
<accession>A0A1I2T8P0</accession>